<dbReference type="Proteomes" id="UP000275356">
    <property type="component" value="Unassembled WGS sequence"/>
</dbReference>
<evidence type="ECO:0000313" key="2">
    <source>
        <dbReference type="EMBL" id="ROR95501.1"/>
    </source>
</evidence>
<keyword evidence="3" id="KW-1185">Reference proteome</keyword>
<accession>A0A3N2D6U3</accession>
<comment type="caution">
    <text evidence="2">The sequence shown here is derived from an EMBL/GenBank/DDBJ whole genome shotgun (WGS) entry which is preliminary data.</text>
</comment>
<dbReference type="EMBL" id="RKHQ01000001">
    <property type="protein sequence ID" value="ROR95501.1"/>
    <property type="molecule type" value="Genomic_DNA"/>
</dbReference>
<reference evidence="2 3" key="1">
    <citation type="submission" date="2018-11" db="EMBL/GenBank/DDBJ databases">
        <title>Sequencing the genomes of 1000 actinobacteria strains.</title>
        <authorList>
            <person name="Klenk H.-P."/>
        </authorList>
    </citation>
    <scope>NUCLEOTIDE SEQUENCE [LARGE SCALE GENOMIC DNA]</scope>
    <source>
        <strain evidence="2 3">DSM 13521</strain>
    </source>
</reference>
<feature type="region of interest" description="Disordered" evidence="1">
    <location>
        <begin position="1"/>
        <end position="20"/>
    </location>
</feature>
<evidence type="ECO:0000313" key="3">
    <source>
        <dbReference type="Proteomes" id="UP000275356"/>
    </source>
</evidence>
<proteinExistence type="predicted"/>
<protein>
    <submittedName>
        <fullName evidence="2">Uncharacterized protein</fullName>
    </submittedName>
</protein>
<gene>
    <name evidence="2" type="ORF">EDD28_0054</name>
</gene>
<evidence type="ECO:0000256" key="1">
    <source>
        <dbReference type="SAM" id="MobiDB-lite"/>
    </source>
</evidence>
<organism evidence="2 3">
    <name type="scientific">Salana multivorans</name>
    <dbReference type="NCBI Taxonomy" id="120377"/>
    <lineage>
        <taxon>Bacteria</taxon>
        <taxon>Bacillati</taxon>
        <taxon>Actinomycetota</taxon>
        <taxon>Actinomycetes</taxon>
        <taxon>Micrococcales</taxon>
        <taxon>Beutenbergiaceae</taxon>
        <taxon>Salana</taxon>
    </lineage>
</organism>
<sequence length="38" mass="4350">MGRNTRVSTRGKRTDAARAETLRRREARRVKYMGGTAL</sequence>
<name>A0A3N2D6U3_9MICO</name>
<dbReference type="AlphaFoldDB" id="A0A3N2D6U3"/>